<comment type="caution">
    <text evidence="1">The sequence shown here is derived from an EMBL/GenBank/DDBJ whole genome shotgun (WGS) entry which is preliminary data.</text>
</comment>
<dbReference type="AlphaFoldDB" id="A0A8S1R2S2"/>
<evidence type="ECO:0000313" key="1">
    <source>
        <dbReference type="EMBL" id="CAD8121637.1"/>
    </source>
</evidence>
<reference evidence="1" key="1">
    <citation type="submission" date="2021-01" db="EMBL/GenBank/DDBJ databases">
        <authorList>
            <consortium name="Genoscope - CEA"/>
            <person name="William W."/>
        </authorList>
    </citation>
    <scope>NUCLEOTIDE SEQUENCE</scope>
</reference>
<proteinExistence type="predicted"/>
<gene>
    <name evidence="1" type="ORF">PSON_ATCC_30995.1.T1330107</name>
</gene>
<protein>
    <submittedName>
        <fullName evidence="1">Uncharacterized protein</fullName>
    </submittedName>
</protein>
<organism evidence="1 2">
    <name type="scientific">Paramecium sonneborni</name>
    <dbReference type="NCBI Taxonomy" id="65129"/>
    <lineage>
        <taxon>Eukaryota</taxon>
        <taxon>Sar</taxon>
        <taxon>Alveolata</taxon>
        <taxon>Ciliophora</taxon>
        <taxon>Intramacronucleata</taxon>
        <taxon>Oligohymenophorea</taxon>
        <taxon>Peniculida</taxon>
        <taxon>Parameciidae</taxon>
        <taxon>Paramecium</taxon>
    </lineage>
</organism>
<dbReference type="EMBL" id="CAJJDN010000133">
    <property type="protein sequence ID" value="CAD8121637.1"/>
    <property type="molecule type" value="Genomic_DNA"/>
</dbReference>
<keyword evidence="2" id="KW-1185">Reference proteome</keyword>
<accession>A0A8S1R2S2</accession>
<dbReference type="Proteomes" id="UP000692954">
    <property type="component" value="Unassembled WGS sequence"/>
</dbReference>
<sequence length="122" mass="14269">MNSISSCLLLLNIESTQESVCIKDELNDSIDLRIDTKINEMERQIVKYLQSMGIQTKTDPKQKELQYWNLRRIESNKKLEEHWNCQKLSLNSSVNRLLLRRKSPVIKCFNNSGTHLQAFLTS</sequence>
<evidence type="ECO:0000313" key="2">
    <source>
        <dbReference type="Proteomes" id="UP000692954"/>
    </source>
</evidence>
<name>A0A8S1R2S2_9CILI</name>